<dbReference type="AlphaFoldDB" id="A0A166CN64"/>
<evidence type="ECO:0000256" key="4">
    <source>
        <dbReference type="ARBA" id="ARBA00023163"/>
    </source>
</evidence>
<evidence type="ECO:0000313" key="8">
    <source>
        <dbReference type="EMBL" id="WOG86291.1"/>
    </source>
</evidence>
<dbReference type="EMBL" id="CP093344">
    <property type="protein sequence ID" value="WOG86291.1"/>
    <property type="molecule type" value="Genomic_DNA"/>
</dbReference>
<evidence type="ECO:0008006" key="10">
    <source>
        <dbReference type="Google" id="ProtNLM"/>
    </source>
</evidence>
<accession>A0A166CN64</accession>
<keyword evidence="5" id="KW-0539">Nucleus</keyword>
<dbReference type="InterPro" id="IPR003340">
    <property type="entry name" value="B3_DNA-bd"/>
</dbReference>
<dbReference type="GO" id="GO:0003677">
    <property type="term" value="F:DNA binding"/>
    <property type="evidence" value="ECO:0007669"/>
    <property type="project" value="UniProtKB-KW"/>
</dbReference>
<dbReference type="EMBL" id="LNRQ01000002">
    <property type="protein sequence ID" value="KZN04130.1"/>
    <property type="molecule type" value="Genomic_DNA"/>
</dbReference>
<dbReference type="PANTHER" id="PTHR31541:SF60">
    <property type="entry name" value="TF-B3 DOMAIN-CONTAINING PROTEIN"/>
    <property type="match status" value="1"/>
</dbReference>
<evidence type="ECO:0000256" key="1">
    <source>
        <dbReference type="ARBA" id="ARBA00004123"/>
    </source>
</evidence>
<evidence type="ECO:0000313" key="9">
    <source>
        <dbReference type="Proteomes" id="UP000077755"/>
    </source>
</evidence>
<proteinExistence type="predicted"/>
<dbReference type="PANTHER" id="PTHR31541">
    <property type="entry name" value="B3 DOMAIN PLANT PROTEIN-RELATED"/>
    <property type="match status" value="1"/>
</dbReference>
<dbReference type="Gramene" id="KZN04130">
    <property type="protein sequence ID" value="KZN04130"/>
    <property type="gene ID" value="DCAR_004967"/>
</dbReference>
<comment type="subcellular location">
    <subcellularLocation>
        <location evidence="1">Nucleus</location>
    </subcellularLocation>
</comment>
<reference evidence="7" key="1">
    <citation type="journal article" date="2016" name="Nat. Genet.">
        <title>A high-quality carrot genome assembly provides new insights into carotenoid accumulation and asterid genome evolution.</title>
        <authorList>
            <person name="Iorizzo M."/>
            <person name="Ellison S."/>
            <person name="Senalik D."/>
            <person name="Zeng P."/>
            <person name="Satapoomin P."/>
            <person name="Huang J."/>
            <person name="Bowman M."/>
            <person name="Iovene M."/>
            <person name="Sanseverino W."/>
            <person name="Cavagnaro P."/>
            <person name="Yildiz M."/>
            <person name="Macko-Podgorni A."/>
            <person name="Moranska E."/>
            <person name="Grzebelus E."/>
            <person name="Grzebelus D."/>
            <person name="Ashrafi H."/>
            <person name="Zheng Z."/>
            <person name="Cheng S."/>
            <person name="Spooner D."/>
            <person name="Van Deynze A."/>
            <person name="Simon P."/>
        </authorList>
    </citation>
    <scope>NUCLEOTIDE SEQUENCE [LARGE SCALE GENOMIC DNA]</scope>
    <source>
        <tissue evidence="7">Leaf</tissue>
    </source>
</reference>
<gene>
    <name evidence="7" type="ORF">DCAR_004967</name>
    <name evidence="8" type="ORF">DCAR_0205492</name>
</gene>
<evidence type="ECO:0000256" key="2">
    <source>
        <dbReference type="ARBA" id="ARBA00023015"/>
    </source>
</evidence>
<protein>
    <recommendedName>
        <fullName evidence="10">TF-B3 domain-containing protein</fullName>
    </recommendedName>
</protein>
<dbReference type="InterPro" id="IPR015300">
    <property type="entry name" value="DNA-bd_pseudobarrel_sf"/>
</dbReference>
<evidence type="ECO:0000256" key="6">
    <source>
        <dbReference type="SAM" id="MobiDB-lite"/>
    </source>
</evidence>
<evidence type="ECO:0000256" key="3">
    <source>
        <dbReference type="ARBA" id="ARBA00023125"/>
    </source>
</evidence>
<keyword evidence="3" id="KW-0238">DNA-binding</keyword>
<dbReference type="SUPFAM" id="SSF101936">
    <property type="entry name" value="DNA-binding pseudobarrel domain"/>
    <property type="match status" value="1"/>
</dbReference>
<keyword evidence="4" id="KW-0804">Transcription</keyword>
<dbReference type="Gene3D" id="2.40.330.10">
    <property type="entry name" value="DNA-binding pseudobarrel domain"/>
    <property type="match status" value="1"/>
</dbReference>
<dbReference type="Proteomes" id="UP000077755">
    <property type="component" value="Chromosome 2"/>
</dbReference>
<evidence type="ECO:0000313" key="7">
    <source>
        <dbReference type="EMBL" id="KZN04130.1"/>
    </source>
</evidence>
<feature type="compositionally biased region" description="Basic and acidic residues" evidence="6">
    <location>
        <begin position="169"/>
        <end position="178"/>
    </location>
</feature>
<feature type="compositionally biased region" description="Basic and acidic residues" evidence="6">
    <location>
        <begin position="187"/>
        <end position="216"/>
    </location>
</feature>
<dbReference type="InterPro" id="IPR005508">
    <property type="entry name" value="At2g31720-like"/>
</dbReference>
<dbReference type="CDD" id="cd10017">
    <property type="entry name" value="B3_DNA"/>
    <property type="match status" value="1"/>
</dbReference>
<keyword evidence="2" id="KW-0805">Transcription regulation</keyword>
<feature type="region of interest" description="Disordered" evidence="6">
    <location>
        <begin position="111"/>
        <end position="230"/>
    </location>
</feature>
<organism evidence="7">
    <name type="scientific">Daucus carota subsp. sativus</name>
    <name type="common">Carrot</name>
    <dbReference type="NCBI Taxonomy" id="79200"/>
    <lineage>
        <taxon>Eukaryota</taxon>
        <taxon>Viridiplantae</taxon>
        <taxon>Streptophyta</taxon>
        <taxon>Embryophyta</taxon>
        <taxon>Tracheophyta</taxon>
        <taxon>Spermatophyta</taxon>
        <taxon>Magnoliopsida</taxon>
        <taxon>eudicotyledons</taxon>
        <taxon>Gunneridae</taxon>
        <taxon>Pentapetalae</taxon>
        <taxon>asterids</taxon>
        <taxon>campanulids</taxon>
        <taxon>Apiales</taxon>
        <taxon>Apiaceae</taxon>
        <taxon>Apioideae</taxon>
        <taxon>Scandiceae</taxon>
        <taxon>Daucinae</taxon>
        <taxon>Daucus</taxon>
        <taxon>Daucus sect. Daucus</taxon>
    </lineage>
</organism>
<evidence type="ECO:0000256" key="5">
    <source>
        <dbReference type="ARBA" id="ARBA00023242"/>
    </source>
</evidence>
<reference evidence="8" key="2">
    <citation type="submission" date="2022-03" db="EMBL/GenBank/DDBJ databases">
        <title>Draft title - Genomic analysis of global carrot germplasm unveils the trajectory of domestication and the origin of high carotenoid orange carrot.</title>
        <authorList>
            <person name="Iorizzo M."/>
            <person name="Ellison S."/>
            <person name="Senalik D."/>
            <person name="Macko-Podgorni A."/>
            <person name="Grzebelus D."/>
            <person name="Bostan H."/>
            <person name="Rolling W."/>
            <person name="Curaba J."/>
            <person name="Simon P."/>
        </authorList>
    </citation>
    <scope>NUCLEOTIDE SEQUENCE</scope>
    <source>
        <tissue evidence="8">Leaf</tissue>
    </source>
</reference>
<keyword evidence="9" id="KW-1185">Reference proteome</keyword>
<name>A0A166CN64_DAUCS</name>
<dbReference type="GO" id="GO:0005634">
    <property type="term" value="C:nucleus"/>
    <property type="evidence" value="ECO:0007669"/>
    <property type="project" value="UniProtKB-SubCell"/>
</dbReference>
<dbReference type="Pfam" id="PF03754">
    <property type="entry name" value="At2g31720-like"/>
    <property type="match status" value="1"/>
</dbReference>
<sequence>MQMGSMDGMMFKFTRPDTCTNSNSANDDDKLKDHAEYVAEADDEKNVNEERSVNQFARVTDLKQVCSSIHCPVPTRPRTPRICIGIITTDSEGVEYYRGAGEVIADENGLRKSRKRPRDENCDDQVIADGNYSRKSRKRSSDESSGVCDDGFEEQSLKKKMQQDCSVSQEEKSSKMKQQDCVVSGESSKKKPREYVLSEVEQDHLGSDEDYREENSRKRKQKRVEQKRTNPRKVVQVYNLQTDLPQSLKEYIEGLDLEAPPLFVAQKVLTATDVDPHQSRLLLPKSLIKAEFFSHFLTEAEKEMLTMEAVEVNVVDDKLRESYGLRLAKWKMTSSLEYALRRGWNMVVEQNNLEPLKLSEDTTDRIVGMKDGELWKTDVVVLAWCFRRESEIWLALHTQAMVELDILGVGENSEGKRYITG</sequence>